<dbReference type="SMART" id="SM00093">
    <property type="entry name" value="SERPIN"/>
    <property type="match status" value="1"/>
</dbReference>
<dbReference type="SUPFAM" id="SSF56574">
    <property type="entry name" value="Serpins"/>
    <property type="match status" value="1"/>
</dbReference>
<evidence type="ECO:0000256" key="2">
    <source>
        <dbReference type="RuleBase" id="RU000411"/>
    </source>
</evidence>
<keyword evidence="5" id="KW-1185">Reference proteome</keyword>
<dbReference type="Proteomes" id="UP001626550">
    <property type="component" value="Unassembled WGS sequence"/>
</dbReference>
<dbReference type="Pfam" id="PF00079">
    <property type="entry name" value="Serpin"/>
    <property type="match status" value="1"/>
</dbReference>
<protein>
    <recommendedName>
        <fullName evidence="3">Serpin domain-containing protein</fullName>
    </recommendedName>
</protein>
<dbReference type="InterPro" id="IPR036186">
    <property type="entry name" value="Serpin_sf"/>
</dbReference>
<evidence type="ECO:0000256" key="1">
    <source>
        <dbReference type="ARBA" id="ARBA00009500"/>
    </source>
</evidence>
<dbReference type="EMBL" id="JBJKFK010000901">
    <property type="protein sequence ID" value="KAL3314815.1"/>
    <property type="molecule type" value="Genomic_DNA"/>
</dbReference>
<dbReference type="InterPro" id="IPR042178">
    <property type="entry name" value="Serpin_sf_1"/>
</dbReference>
<dbReference type="InterPro" id="IPR042185">
    <property type="entry name" value="Serpin_sf_2"/>
</dbReference>
<dbReference type="PANTHER" id="PTHR11461:SF211">
    <property type="entry name" value="GH10112P-RELATED"/>
    <property type="match status" value="1"/>
</dbReference>
<comment type="caution">
    <text evidence="4">The sequence shown here is derived from an EMBL/GenBank/DDBJ whole genome shotgun (WGS) entry which is preliminary data.</text>
</comment>
<dbReference type="AlphaFoldDB" id="A0ABD2Q5L3"/>
<proteinExistence type="inferred from homology"/>
<gene>
    <name evidence="4" type="ORF">Ciccas_006555</name>
</gene>
<evidence type="ECO:0000313" key="4">
    <source>
        <dbReference type="EMBL" id="KAL3314815.1"/>
    </source>
</evidence>
<feature type="domain" description="Serpin" evidence="3">
    <location>
        <begin position="17"/>
        <end position="377"/>
    </location>
</feature>
<dbReference type="Gene3D" id="2.30.39.10">
    <property type="entry name" value="Alpha-1-antitrypsin, domain 1"/>
    <property type="match status" value="1"/>
</dbReference>
<reference evidence="4 5" key="1">
    <citation type="submission" date="2024-11" db="EMBL/GenBank/DDBJ databases">
        <title>Adaptive evolution of stress response genes in parasites aligns with host niche diversity.</title>
        <authorList>
            <person name="Hahn C."/>
            <person name="Resl P."/>
        </authorList>
    </citation>
    <scope>NUCLEOTIDE SEQUENCE [LARGE SCALE GENOMIC DNA]</scope>
    <source>
        <strain evidence="4">EGGRZ-B1_66</strain>
        <tissue evidence="4">Body</tissue>
    </source>
</reference>
<dbReference type="InterPro" id="IPR023796">
    <property type="entry name" value="Serpin_dom"/>
</dbReference>
<dbReference type="Gene3D" id="3.30.497.10">
    <property type="entry name" value="Antithrombin, subunit I, domain 2"/>
    <property type="match status" value="1"/>
</dbReference>
<evidence type="ECO:0000259" key="3">
    <source>
        <dbReference type="SMART" id="SM00093"/>
    </source>
</evidence>
<sequence>MSTWMTDITLKVRDYIEKLYSACSKQFTSGENWLVSPMNLHMLLVITLMGSVDGSRNEMLNALGYSENIGNATINAAFKQKIYNDLAVLITSMEIAVANALFVAKNNIINPNYTEQVSKSYSAFLTKTLDDKEPALIADEVNNFVEKETRSFIKKVIDANTTCTDMGIMLINAIYLETILEEQFDLKETKDGIFHISGNKTIIIPFMKKRGKFLMRHCNSLDYNAIRINCTQDLSVVIAVPSKILGLENINKKLQENGGNAYLNKLLGSEAYDWTEVELSLPRFEIESNVDMKEVLKRMGIKAAFIGSKDFSKICTETKNISSVHHKAVLKINEVGRNPSSTRGSDRSVVFTVDKPFFIAVLSPKNDPLFMGNVHVPKDPGKPNFEEKNYMTFGELAKKAYYTEQPMTE</sequence>
<dbReference type="PANTHER" id="PTHR11461">
    <property type="entry name" value="SERINE PROTEASE INHIBITOR, SERPIN"/>
    <property type="match status" value="1"/>
</dbReference>
<dbReference type="CDD" id="cd00172">
    <property type="entry name" value="serpin"/>
    <property type="match status" value="1"/>
</dbReference>
<accession>A0ABD2Q5L3</accession>
<dbReference type="InterPro" id="IPR000215">
    <property type="entry name" value="Serpin_fam"/>
</dbReference>
<comment type="similarity">
    <text evidence="1 2">Belongs to the serpin family.</text>
</comment>
<evidence type="ECO:0000313" key="5">
    <source>
        <dbReference type="Proteomes" id="UP001626550"/>
    </source>
</evidence>
<name>A0ABD2Q5L3_9PLAT</name>
<organism evidence="4 5">
    <name type="scientific">Cichlidogyrus casuarinus</name>
    <dbReference type="NCBI Taxonomy" id="1844966"/>
    <lineage>
        <taxon>Eukaryota</taxon>
        <taxon>Metazoa</taxon>
        <taxon>Spiralia</taxon>
        <taxon>Lophotrochozoa</taxon>
        <taxon>Platyhelminthes</taxon>
        <taxon>Monogenea</taxon>
        <taxon>Monopisthocotylea</taxon>
        <taxon>Dactylogyridea</taxon>
        <taxon>Ancyrocephalidae</taxon>
        <taxon>Cichlidogyrus</taxon>
    </lineage>
</organism>